<keyword evidence="3" id="KW-1185">Reference proteome</keyword>
<evidence type="ECO:0000313" key="2">
    <source>
        <dbReference type="EMBL" id="KAJ4441661.1"/>
    </source>
</evidence>
<name>A0ABQ8T6N4_PERAM</name>
<protein>
    <submittedName>
        <fullName evidence="2">Uncharacterized protein</fullName>
    </submittedName>
</protein>
<feature type="region of interest" description="Disordered" evidence="1">
    <location>
        <begin position="93"/>
        <end position="115"/>
    </location>
</feature>
<proteinExistence type="predicted"/>
<gene>
    <name evidence="2" type="ORF">ANN_11519</name>
</gene>
<dbReference type="Proteomes" id="UP001148838">
    <property type="component" value="Unassembled WGS sequence"/>
</dbReference>
<evidence type="ECO:0000256" key="1">
    <source>
        <dbReference type="SAM" id="MobiDB-lite"/>
    </source>
</evidence>
<accession>A0ABQ8T6N4</accession>
<organism evidence="2 3">
    <name type="scientific">Periplaneta americana</name>
    <name type="common">American cockroach</name>
    <name type="synonym">Blatta americana</name>
    <dbReference type="NCBI Taxonomy" id="6978"/>
    <lineage>
        <taxon>Eukaryota</taxon>
        <taxon>Metazoa</taxon>
        <taxon>Ecdysozoa</taxon>
        <taxon>Arthropoda</taxon>
        <taxon>Hexapoda</taxon>
        <taxon>Insecta</taxon>
        <taxon>Pterygota</taxon>
        <taxon>Neoptera</taxon>
        <taxon>Polyneoptera</taxon>
        <taxon>Dictyoptera</taxon>
        <taxon>Blattodea</taxon>
        <taxon>Blattoidea</taxon>
        <taxon>Blattidae</taxon>
        <taxon>Blattinae</taxon>
        <taxon>Periplaneta</taxon>
    </lineage>
</organism>
<sequence length="115" mass="12863">MEPVPTQHRSVYEIHSIDNMLTRTILTLAQHLTRCIVSQSKPIFKCNNPSPIHPGKAKPSKNSIRLTAHTVHADVEQLFYPWLSSSYRTDVTGQIEDKGQARSSPWAGDKSSPTP</sequence>
<dbReference type="EMBL" id="JAJSOF020000015">
    <property type="protein sequence ID" value="KAJ4441661.1"/>
    <property type="molecule type" value="Genomic_DNA"/>
</dbReference>
<reference evidence="2 3" key="1">
    <citation type="journal article" date="2022" name="Allergy">
        <title>Genome assembly and annotation of Periplaneta americana reveal a comprehensive cockroach allergen profile.</title>
        <authorList>
            <person name="Wang L."/>
            <person name="Xiong Q."/>
            <person name="Saelim N."/>
            <person name="Wang L."/>
            <person name="Nong W."/>
            <person name="Wan A.T."/>
            <person name="Shi M."/>
            <person name="Liu X."/>
            <person name="Cao Q."/>
            <person name="Hui J.H.L."/>
            <person name="Sookrung N."/>
            <person name="Leung T.F."/>
            <person name="Tungtrongchitr A."/>
            <person name="Tsui S.K.W."/>
        </authorList>
    </citation>
    <scope>NUCLEOTIDE SEQUENCE [LARGE SCALE GENOMIC DNA]</scope>
    <source>
        <strain evidence="2">PWHHKU_190912</strain>
    </source>
</reference>
<evidence type="ECO:0000313" key="3">
    <source>
        <dbReference type="Proteomes" id="UP001148838"/>
    </source>
</evidence>
<comment type="caution">
    <text evidence="2">The sequence shown here is derived from an EMBL/GenBank/DDBJ whole genome shotgun (WGS) entry which is preliminary data.</text>
</comment>